<name>A0A1G1X3M5_9BACT</name>
<dbReference type="Proteomes" id="UP000177528">
    <property type="component" value="Unassembled WGS sequence"/>
</dbReference>
<proteinExistence type="predicted"/>
<sequence length="93" mass="9844">MANRIKILAFAASSIGGLEQEINKKLDLLPQYRVVNTSSACGPDHVGIAGLAVGDNRFFISATIVLELIAPCEQDSGTAPAEMTTAELLEREA</sequence>
<dbReference type="AlphaFoldDB" id="A0A1G1X3M5"/>
<gene>
    <name evidence="1" type="ORF">A3D99_00430</name>
</gene>
<evidence type="ECO:0000313" key="2">
    <source>
        <dbReference type="Proteomes" id="UP000177528"/>
    </source>
</evidence>
<evidence type="ECO:0000313" key="1">
    <source>
        <dbReference type="EMBL" id="OGY34170.1"/>
    </source>
</evidence>
<reference evidence="1 2" key="1">
    <citation type="journal article" date="2016" name="Nat. Commun.">
        <title>Thousands of microbial genomes shed light on interconnected biogeochemical processes in an aquifer system.</title>
        <authorList>
            <person name="Anantharaman K."/>
            <person name="Brown C.T."/>
            <person name="Hug L.A."/>
            <person name="Sharon I."/>
            <person name="Castelle C.J."/>
            <person name="Probst A.J."/>
            <person name="Thomas B.C."/>
            <person name="Singh A."/>
            <person name="Wilkins M.J."/>
            <person name="Karaoz U."/>
            <person name="Brodie E.L."/>
            <person name="Williams K.H."/>
            <person name="Hubbard S.S."/>
            <person name="Banfield J.F."/>
        </authorList>
    </citation>
    <scope>NUCLEOTIDE SEQUENCE [LARGE SCALE GENOMIC DNA]</scope>
</reference>
<organism evidence="1 2">
    <name type="scientific">Candidatus Andersenbacteria bacterium RIFCSPHIGHO2_12_FULL_45_11</name>
    <dbReference type="NCBI Taxonomy" id="1797281"/>
    <lineage>
        <taxon>Bacteria</taxon>
        <taxon>Candidatus Anderseniibacteriota</taxon>
    </lineage>
</organism>
<protein>
    <submittedName>
        <fullName evidence="1">Uncharacterized protein</fullName>
    </submittedName>
</protein>
<accession>A0A1G1X3M5</accession>
<dbReference type="EMBL" id="MHHR01000020">
    <property type="protein sequence ID" value="OGY34170.1"/>
    <property type="molecule type" value="Genomic_DNA"/>
</dbReference>
<comment type="caution">
    <text evidence="1">The sequence shown here is derived from an EMBL/GenBank/DDBJ whole genome shotgun (WGS) entry which is preliminary data.</text>
</comment>